<dbReference type="RefSeq" id="WP_381445692.1">
    <property type="nucleotide sequence ID" value="NZ_JBHSNP010000027.1"/>
</dbReference>
<keyword evidence="1" id="KW-1133">Transmembrane helix</keyword>
<dbReference type="Proteomes" id="UP001596071">
    <property type="component" value="Unassembled WGS sequence"/>
</dbReference>
<feature type="transmembrane region" description="Helical" evidence="1">
    <location>
        <begin position="112"/>
        <end position="130"/>
    </location>
</feature>
<feature type="transmembrane region" description="Helical" evidence="1">
    <location>
        <begin position="87"/>
        <end position="106"/>
    </location>
</feature>
<evidence type="ECO:0000313" key="2">
    <source>
        <dbReference type="EMBL" id="MFC5604190.1"/>
    </source>
</evidence>
<sequence>MREAAQYYNEQLLKIVAYGLCVMVPAWLFFSNYSLLLLTVDWGGRENLINILLNILMFVIFVRPLFSLYKRVSVSDELEFKEMIKEFIWSIGPLFAIGLFFSALVYGGIFAFYVPGILIAPILFILPFMYSGTRSIRAWIKSSIDFYINHFVQVWIQIIFWSSIVTLVWAGVLYITSFLEMSYDAYNITRLVFSLVIFPFIVFSLSEKFLSMTEEVEDEWTN</sequence>
<keyword evidence="1" id="KW-0812">Transmembrane</keyword>
<evidence type="ECO:0008006" key="4">
    <source>
        <dbReference type="Google" id="ProtNLM"/>
    </source>
</evidence>
<dbReference type="EMBL" id="JBHSNP010000027">
    <property type="protein sequence ID" value="MFC5604190.1"/>
    <property type="molecule type" value="Genomic_DNA"/>
</dbReference>
<protein>
    <recommendedName>
        <fullName evidence="4">DUF4013 domain-containing protein</fullName>
    </recommendedName>
</protein>
<evidence type="ECO:0000256" key="1">
    <source>
        <dbReference type="SAM" id="Phobius"/>
    </source>
</evidence>
<feature type="transmembrane region" description="Helical" evidence="1">
    <location>
        <begin position="48"/>
        <end position="66"/>
    </location>
</feature>
<accession>A0ABW0TYS7</accession>
<keyword evidence="3" id="KW-1185">Reference proteome</keyword>
<gene>
    <name evidence="2" type="ORF">ACFPTP_13255</name>
</gene>
<feature type="transmembrane region" description="Helical" evidence="1">
    <location>
        <begin position="151"/>
        <end position="176"/>
    </location>
</feature>
<feature type="transmembrane region" description="Helical" evidence="1">
    <location>
        <begin position="188"/>
        <end position="205"/>
    </location>
</feature>
<evidence type="ECO:0000313" key="3">
    <source>
        <dbReference type="Proteomes" id="UP001596071"/>
    </source>
</evidence>
<reference evidence="3" key="1">
    <citation type="journal article" date="2019" name="Int. J. Syst. Evol. Microbiol.">
        <title>The Global Catalogue of Microorganisms (GCM) 10K type strain sequencing project: providing services to taxonomists for standard genome sequencing and annotation.</title>
        <authorList>
            <consortium name="The Broad Institute Genomics Platform"/>
            <consortium name="The Broad Institute Genome Sequencing Center for Infectious Disease"/>
            <person name="Wu L."/>
            <person name="Ma J."/>
        </authorList>
    </citation>
    <scope>NUCLEOTIDE SEQUENCE [LARGE SCALE GENOMIC DNA]</scope>
    <source>
        <strain evidence="3">KACC 11299</strain>
    </source>
</reference>
<name>A0ABW0TYS7_9BACL</name>
<keyword evidence="1" id="KW-0472">Membrane</keyword>
<feature type="transmembrane region" description="Helical" evidence="1">
    <location>
        <begin position="12"/>
        <end position="36"/>
    </location>
</feature>
<comment type="caution">
    <text evidence="2">The sequence shown here is derived from an EMBL/GenBank/DDBJ whole genome shotgun (WGS) entry which is preliminary data.</text>
</comment>
<proteinExistence type="predicted"/>
<organism evidence="2 3">
    <name type="scientific">Sporosarcina koreensis</name>
    <dbReference type="NCBI Taxonomy" id="334735"/>
    <lineage>
        <taxon>Bacteria</taxon>
        <taxon>Bacillati</taxon>
        <taxon>Bacillota</taxon>
        <taxon>Bacilli</taxon>
        <taxon>Bacillales</taxon>
        <taxon>Caryophanaceae</taxon>
        <taxon>Sporosarcina</taxon>
    </lineage>
</organism>